<comment type="cofactor">
    <cofactor evidence="1">
        <name>Zn(2+)</name>
        <dbReference type="ChEBI" id="CHEBI:29105"/>
    </cofactor>
</comment>
<evidence type="ECO:0000256" key="1">
    <source>
        <dbReference type="ARBA" id="ARBA00001947"/>
    </source>
</evidence>
<dbReference type="InterPro" id="IPR011249">
    <property type="entry name" value="Metalloenz_LuxS/M16"/>
</dbReference>
<evidence type="ECO:0000256" key="9">
    <source>
        <dbReference type="SAM" id="SignalP"/>
    </source>
</evidence>
<evidence type="ECO:0000256" key="6">
    <source>
        <dbReference type="ARBA" id="ARBA00022833"/>
    </source>
</evidence>
<dbReference type="GO" id="GO:0004222">
    <property type="term" value="F:metalloendopeptidase activity"/>
    <property type="evidence" value="ECO:0007669"/>
    <property type="project" value="InterPro"/>
</dbReference>
<dbReference type="InterPro" id="IPR007863">
    <property type="entry name" value="Peptidase_M16_C"/>
</dbReference>
<evidence type="ECO:0000256" key="4">
    <source>
        <dbReference type="ARBA" id="ARBA00022723"/>
    </source>
</evidence>
<dbReference type="OrthoDB" id="9811314at2"/>
<feature type="signal peptide" evidence="9">
    <location>
        <begin position="1"/>
        <end position="28"/>
    </location>
</feature>
<dbReference type="EMBL" id="CM001167">
    <property type="protein sequence ID" value="EGJ71252.1"/>
    <property type="molecule type" value="Genomic_DNA"/>
</dbReference>
<keyword evidence="3" id="KW-0645">Protease</keyword>
<dbReference type="InterPro" id="IPR050626">
    <property type="entry name" value="Peptidase_M16"/>
</dbReference>
<keyword evidence="4" id="KW-0479">Metal-binding</keyword>
<dbReference type="AlphaFoldDB" id="F3ZTM1"/>
<evidence type="ECO:0000256" key="7">
    <source>
        <dbReference type="ARBA" id="ARBA00023049"/>
    </source>
</evidence>
<evidence type="ECO:0000259" key="10">
    <source>
        <dbReference type="Pfam" id="PF00675"/>
    </source>
</evidence>
<dbReference type="PANTHER" id="PTHR43690:SF34">
    <property type="entry name" value="ZINC PROTEASE PQQL-LIKE"/>
    <property type="match status" value="1"/>
</dbReference>
<feature type="domain" description="Peptidase M16 N-terminal" evidence="10">
    <location>
        <begin position="54"/>
        <end position="174"/>
    </location>
</feature>
<dbReference type="InterPro" id="IPR001431">
    <property type="entry name" value="Pept_M16_Zn_BS"/>
</dbReference>
<protein>
    <submittedName>
        <fullName evidence="12">Peptidase M16 domain protein</fullName>
    </submittedName>
</protein>
<gene>
    <name evidence="12" type="ORF">Bcop_1045</name>
</gene>
<name>F3ZTM1_9BACE</name>
<evidence type="ECO:0000313" key="12">
    <source>
        <dbReference type="EMBL" id="EGJ71252.1"/>
    </source>
</evidence>
<dbReference type="GO" id="GO:0006508">
    <property type="term" value="P:proteolysis"/>
    <property type="evidence" value="ECO:0007669"/>
    <property type="project" value="UniProtKB-KW"/>
</dbReference>
<dbReference type="eggNOG" id="COG0612">
    <property type="taxonomic scope" value="Bacteria"/>
</dbReference>
<keyword evidence="7" id="KW-0482">Metalloprotease</keyword>
<dbReference type="SUPFAM" id="SSF63411">
    <property type="entry name" value="LuxS/MPP-like metallohydrolase"/>
    <property type="match status" value="4"/>
</dbReference>
<dbReference type="GO" id="GO:0046872">
    <property type="term" value="F:metal ion binding"/>
    <property type="evidence" value="ECO:0007669"/>
    <property type="project" value="UniProtKB-KW"/>
</dbReference>
<keyword evidence="9" id="KW-0732">Signal</keyword>
<evidence type="ECO:0000256" key="5">
    <source>
        <dbReference type="ARBA" id="ARBA00022801"/>
    </source>
</evidence>
<evidence type="ECO:0000256" key="3">
    <source>
        <dbReference type="ARBA" id="ARBA00022670"/>
    </source>
</evidence>
<dbReference type="HOGENOM" id="CLU_008156_0_0_10"/>
<sequence length="943" mass="106419">MRQINSWIKASLFAALFILTSVGFSAQAQSSQIPQDPKVRIGKLDNGLTYYIRKNDQPANRADFYIAQKVGAIQEEPSQRGLAHFLEHMCFNGTTHFPGNQLIQYLESIGVKFGENLNAYTSIDETVYNISNVPVTVEGAIDSCLYILHDWSNDLILDPKEIDKERGVITEEWRTRMSAGQRYMDNTLPVIFKDTKYSDCLPIGDIDVVNNFKYQTLRDYYEKWYRPDLQGIIIVGDIDVDQIENKIKTIFADIPAQPDAAERVYFPVNDNKEPIVVSYKDKEQTNVMFNIYSKHDVVPREAKGDISYLQYTYAVNMITTMLDNRLNEIAEQANSPYVYAGVYDGSFIVAQTKNAFTGAVVCKEDNIKAGIQTLLNEIERMRQHGFTASEYARARANYLSGLESSYNEREKTKNAAYVNEYVRLFLDNEPAPGIDFEYTIMSAIAPQIPVEAINQLIPGLLTENNKVLSLFAPEKEGLVLPTNEELVKMFNATTNSKLEPYVDQVSDEPLLSEEPTGGKVVKEETNTIFGTTTLTLSNGVKVIVKPTTYKADQIIMSGYSYGGNSQFEDSEFINFSNINSVALIGGIGSFSNVELSKVLAGKLASVNTSVGYLTESVSGFSAPKDFETMMQLTYLNFTSPRKDQEAFESFLGRQKALLANAEMNPSITFGDSIRSAMYNNHPRATRIHAADLDKINYDRVIEMYKDRFKDASDFTFILVGNIDLAKDKPLIEKYLGGLPSIDRKENFIDRKIDTAKGMKNKEFIKKQDHAKASIFTYYTGNTDYTFKNKMLMNILSQVMTLVYTEKVREDEGGTYGVGVQGGISKLPTEEGSFIINFDTDPDKRAKLMEIIYREIDNVCENGASKKDLDKVKESMLKQYSELLNENGYWSGAIDEYLRNGINIVEGYEDLIKSITNDEIKAFAKDFFGQKNRIEVVMISPEEK</sequence>
<keyword evidence="6" id="KW-0862">Zinc</keyword>
<keyword evidence="13" id="KW-1185">Reference proteome</keyword>
<dbReference type="PANTHER" id="PTHR43690">
    <property type="entry name" value="NARDILYSIN"/>
    <property type="match status" value="1"/>
</dbReference>
<evidence type="ECO:0000259" key="11">
    <source>
        <dbReference type="Pfam" id="PF05193"/>
    </source>
</evidence>
<feature type="chain" id="PRO_5003305527" evidence="9">
    <location>
        <begin position="29"/>
        <end position="943"/>
    </location>
</feature>
<feature type="domain" description="Peptidase M16 C-terminal" evidence="11">
    <location>
        <begin position="694"/>
        <end position="874"/>
    </location>
</feature>
<reference evidence="12 13" key="1">
    <citation type="journal article" date="2011" name="Stand. Genomic Sci.">
        <title>Non-contiguous finished genome sequence of Bacteroides coprosuis type strain (PC139).</title>
        <authorList>
            <person name="Land M."/>
            <person name="Held B."/>
            <person name="Gronow S."/>
            <person name="Abt B."/>
            <person name="Lucas S."/>
            <person name="Del Rio T.G."/>
            <person name="Nolan M."/>
            <person name="Tice H."/>
            <person name="Cheng J.F."/>
            <person name="Pitluck S."/>
            <person name="Liolios K."/>
            <person name="Pagani I."/>
            <person name="Ivanova N."/>
            <person name="Mavromatis K."/>
            <person name="Mikhailova N."/>
            <person name="Pati A."/>
            <person name="Tapia R."/>
            <person name="Han C."/>
            <person name="Goodwin L."/>
            <person name="Chen A."/>
            <person name="Palaniappan K."/>
            <person name="Hauser L."/>
            <person name="Brambilla E.M."/>
            <person name="Rohde M."/>
            <person name="Goker M."/>
            <person name="Detter J.C."/>
            <person name="Woyke T."/>
            <person name="Bristow J."/>
            <person name="Eisen J.A."/>
            <person name="Markowitz V."/>
            <person name="Hugenholtz P."/>
            <person name="Kyrpides N.C."/>
            <person name="Klenk H.P."/>
            <person name="Lapidus A."/>
        </authorList>
    </citation>
    <scope>NUCLEOTIDE SEQUENCE</scope>
    <source>
        <strain evidence="12 13">DSM 18011</strain>
    </source>
</reference>
<dbReference type="Proteomes" id="UP000018439">
    <property type="component" value="Chromosome"/>
</dbReference>
<dbReference type="Gene3D" id="3.30.830.10">
    <property type="entry name" value="Metalloenzyme, LuxS/M16 peptidase-like"/>
    <property type="match status" value="4"/>
</dbReference>
<organism evidence="12 13">
    <name type="scientific">Bacteroides coprosuis DSM 18011</name>
    <dbReference type="NCBI Taxonomy" id="679937"/>
    <lineage>
        <taxon>Bacteria</taxon>
        <taxon>Pseudomonadati</taxon>
        <taxon>Bacteroidota</taxon>
        <taxon>Bacteroidia</taxon>
        <taxon>Bacteroidales</taxon>
        <taxon>Bacteroidaceae</taxon>
        <taxon>Bacteroides</taxon>
    </lineage>
</organism>
<dbReference type="STRING" id="679937.Bcop_1045"/>
<dbReference type="Pfam" id="PF00675">
    <property type="entry name" value="Peptidase_M16"/>
    <property type="match status" value="1"/>
</dbReference>
<dbReference type="PROSITE" id="PS00143">
    <property type="entry name" value="INSULINASE"/>
    <property type="match status" value="1"/>
</dbReference>
<dbReference type="InterPro" id="IPR011765">
    <property type="entry name" value="Pept_M16_N"/>
</dbReference>
<keyword evidence="5" id="KW-0378">Hydrolase</keyword>
<evidence type="ECO:0000313" key="13">
    <source>
        <dbReference type="Proteomes" id="UP000018439"/>
    </source>
</evidence>
<dbReference type="Pfam" id="PF05193">
    <property type="entry name" value="Peptidase_M16_C"/>
    <property type="match status" value="2"/>
</dbReference>
<feature type="domain" description="Peptidase M16 C-terminal" evidence="11">
    <location>
        <begin position="212"/>
        <end position="397"/>
    </location>
</feature>
<comment type="similarity">
    <text evidence="2 8">Belongs to the peptidase M16 family.</text>
</comment>
<proteinExistence type="inferred from homology"/>
<evidence type="ECO:0000256" key="8">
    <source>
        <dbReference type="RuleBase" id="RU004447"/>
    </source>
</evidence>
<accession>F3ZTM1</accession>
<evidence type="ECO:0000256" key="2">
    <source>
        <dbReference type="ARBA" id="ARBA00007261"/>
    </source>
</evidence>